<keyword evidence="1" id="KW-0812">Transmembrane</keyword>
<proteinExistence type="predicted"/>
<dbReference type="Proteomes" id="UP000075670">
    <property type="component" value="Unassembled WGS sequence"/>
</dbReference>
<dbReference type="AlphaFoldDB" id="A0A151AXL7"/>
<keyword evidence="1" id="KW-1133">Transmembrane helix</keyword>
<protein>
    <submittedName>
        <fullName evidence="2">Uncharacterized protein</fullName>
    </submittedName>
</protein>
<dbReference type="EMBL" id="LTBC01000004">
    <property type="protein sequence ID" value="KYH32386.1"/>
    <property type="molecule type" value="Genomic_DNA"/>
</dbReference>
<sequence length="45" mass="5098">MAEQEHLPQEEEWFDLMPAEKKLISISLGLGIVLLVVLLLVTHTI</sequence>
<feature type="transmembrane region" description="Helical" evidence="1">
    <location>
        <begin position="23"/>
        <end position="41"/>
    </location>
</feature>
<organism evidence="2 3">
    <name type="scientific">Moorella mulderi DSM 14980</name>
    <dbReference type="NCBI Taxonomy" id="1122241"/>
    <lineage>
        <taxon>Bacteria</taxon>
        <taxon>Bacillati</taxon>
        <taxon>Bacillota</taxon>
        <taxon>Clostridia</taxon>
        <taxon>Neomoorellales</taxon>
        <taxon>Neomoorellaceae</taxon>
        <taxon>Neomoorella</taxon>
    </lineage>
</organism>
<dbReference type="PATRIC" id="fig|1122241.3.peg.1694"/>
<reference evidence="2 3" key="1">
    <citation type="submission" date="2016-02" db="EMBL/GenBank/DDBJ databases">
        <title>Genome sequence of Moorella mulderi DSM 14980.</title>
        <authorList>
            <person name="Poehlein A."/>
            <person name="Daniel R."/>
        </authorList>
    </citation>
    <scope>NUCLEOTIDE SEQUENCE [LARGE SCALE GENOMIC DNA]</scope>
    <source>
        <strain evidence="2 3">DSM 14980</strain>
    </source>
</reference>
<gene>
    <name evidence="2" type="ORF">MOMUL_16080</name>
</gene>
<keyword evidence="3" id="KW-1185">Reference proteome</keyword>
<comment type="caution">
    <text evidence="2">The sequence shown here is derived from an EMBL/GenBank/DDBJ whole genome shotgun (WGS) entry which is preliminary data.</text>
</comment>
<evidence type="ECO:0000313" key="2">
    <source>
        <dbReference type="EMBL" id="KYH32386.1"/>
    </source>
</evidence>
<name>A0A151AXL7_9FIRM</name>
<accession>A0A151AXL7</accession>
<evidence type="ECO:0000313" key="3">
    <source>
        <dbReference type="Proteomes" id="UP000075670"/>
    </source>
</evidence>
<keyword evidence="1" id="KW-0472">Membrane</keyword>
<dbReference type="RefSeq" id="WP_169802183.1">
    <property type="nucleotide sequence ID" value="NZ_LTBC01000004.1"/>
</dbReference>
<evidence type="ECO:0000256" key="1">
    <source>
        <dbReference type="SAM" id="Phobius"/>
    </source>
</evidence>